<protein>
    <recommendedName>
        <fullName evidence="4">Secreted protein</fullName>
    </recommendedName>
</protein>
<dbReference type="AlphaFoldDB" id="A0A6A6E8Q2"/>
<evidence type="ECO:0000256" key="1">
    <source>
        <dbReference type="SAM" id="SignalP"/>
    </source>
</evidence>
<reference evidence="2" key="1">
    <citation type="journal article" date="2020" name="Stud. Mycol.">
        <title>101 Dothideomycetes genomes: a test case for predicting lifestyles and emergence of pathogens.</title>
        <authorList>
            <person name="Haridas S."/>
            <person name="Albert R."/>
            <person name="Binder M."/>
            <person name="Bloem J."/>
            <person name="Labutti K."/>
            <person name="Salamov A."/>
            <person name="Andreopoulos B."/>
            <person name="Baker S."/>
            <person name="Barry K."/>
            <person name="Bills G."/>
            <person name="Bluhm B."/>
            <person name="Cannon C."/>
            <person name="Castanera R."/>
            <person name="Culley D."/>
            <person name="Daum C."/>
            <person name="Ezra D."/>
            <person name="Gonzalez J."/>
            <person name="Henrissat B."/>
            <person name="Kuo A."/>
            <person name="Liang C."/>
            <person name="Lipzen A."/>
            <person name="Lutzoni F."/>
            <person name="Magnuson J."/>
            <person name="Mondo S."/>
            <person name="Nolan M."/>
            <person name="Ohm R."/>
            <person name="Pangilinan J."/>
            <person name="Park H.-J."/>
            <person name="Ramirez L."/>
            <person name="Alfaro M."/>
            <person name="Sun H."/>
            <person name="Tritt A."/>
            <person name="Yoshinaga Y."/>
            <person name="Zwiers L.-H."/>
            <person name="Turgeon B."/>
            <person name="Goodwin S."/>
            <person name="Spatafora J."/>
            <person name="Crous P."/>
            <person name="Grigoriev I."/>
        </authorList>
    </citation>
    <scope>NUCLEOTIDE SEQUENCE</scope>
    <source>
        <strain evidence="2">CBS 207.26</strain>
    </source>
</reference>
<feature type="signal peptide" evidence="1">
    <location>
        <begin position="1"/>
        <end position="25"/>
    </location>
</feature>
<keyword evidence="3" id="KW-1185">Reference proteome</keyword>
<keyword evidence="1" id="KW-0732">Signal</keyword>
<evidence type="ECO:0000313" key="2">
    <source>
        <dbReference type="EMBL" id="KAF2188174.1"/>
    </source>
</evidence>
<evidence type="ECO:0000313" key="3">
    <source>
        <dbReference type="Proteomes" id="UP000800200"/>
    </source>
</evidence>
<organism evidence="2 3">
    <name type="scientific">Zopfia rhizophila CBS 207.26</name>
    <dbReference type="NCBI Taxonomy" id="1314779"/>
    <lineage>
        <taxon>Eukaryota</taxon>
        <taxon>Fungi</taxon>
        <taxon>Dikarya</taxon>
        <taxon>Ascomycota</taxon>
        <taxon>Pezizomycotina</taxon>
        <taxon>Dothideomycetes</taxon>
        <taxon>Dothideomycetes incertae sedis</taxon>
        <taxon>Zopfiaceae</taxon>
        <taxon>Zopfia</taxon>
    </lineage>
</organism>
<dbReference type="EMBL" id="ML994624">
    <property type="protein sequence ID" value="KAF2188174.1"/>
    <property type="molecule type" value="Genomic_DNA"/>
</dbReference>
<accession>A0A6A6E8Q2</accession>
<dbReference type="Proteomes" id="UP000800200">
    <property type="component" value="Unassembled WGS sequence"/>
</dbReference>
<name>A0A6A6E8Q2_9PEZI</name>
<proteinExistence type="predicted"/>
<gene>
    <name evidence="2" type="ORF">K469DRAFT_90331</name>
</gene>
<feature type="chain" id="PRO_5025578566" description="Secreted protein" evidence="1">
    <location>
        <begin position="26"/>
        <end position="123"/>
    </location>
</feature>
<sequence length="123" mass="13135">MHLNPSRLSTLPLAFACSMILRAAAMSSLCCGESPGRSICVITLTVAQLSRVLVLPASFHLTSCGKVGHVDNKRPATEHPARRCQPSGPLGDALINTRISSLCRFKQGVEAIRDTQPALLATR</sequence>
<evidence type="ECO:0008006" key="4">
    <source>
        <dbReference type="Google" id="ProtNLM"/>
    </source>
</evidence>